<feature type="transmembrane region" description="Helical" evidence="1">
    <location>
        <begin position="37"/>
        <end position="57"/>
    </location>
</feature>
<comment type="caution">
    <text evidence="2">The sequence shown here is derived from an EMBL/GenBank/DDBJ whole genome shotgun (WGS) entry which is preliminary data.</text>
</comment>
<dbReference type="AlphaFoldDB" id="A0A967B2B2"/>
<reference evidence="2" key="1">
    <citation type="submission" date="2020-03" db="EMBL/GenBank/DDBJ databases">
        <title>Draft sequencing of Calidifontibacter sp. DB0510.</title>
        <authorList>
            <person name="Kim D.-U."/>
        </authorList>
    </citation>
    <scope>NUCLEOTIDE SEQUENCE</scope>
    <source>
        <strain evidence="2">DB0510</strain>
    </source>
</reference>
<keyword evidence="3" id="KW-1185">Reference proteome</keyword>
<organism evidence="2 3">
    <name type="scientific">Metallococcus carri</name>
    <dbReference type="NCBI Taxonomy" id="1656884"/>
    <lineage>
        <taxon>Bacteria</taxon>
        <taxon>Bacillati</taxon>
        <taxon>Actinomycetota</taxon>
        <taxon>Actinomycetes</taxon>
        <taxon>Micrococcales</taxon>
        <taxon>Dermacoccaceae</taxon>
        <taxon>Metallococcus</taxon>
    </lineage>
</organism>
<evidence type="ECO:0000313" key="2">
    <source>
        <dbReference type="EMBL" id="NHN56233.1"/>
    </source>
</evidence>
<feature type="transmembrane region" description="Helical" evidence="1">
    <location>
        <begin position="12"/>
        <end position="31"/>
    </location>
</feature>
<keyword evidence="1" id="KW-0812">Transmembrane</keyword>
<evidence type="ECO:0000256" key="1">
    <source>
        <dbReference type="SAM" id="Phobius"/>
    </source>
</evidence>
<name>A0A967B2B2_9MICO</name>
<proteinExistence type="predicted"/>
<gene>
    <name evidence="2" type="ORF">G9U51_10650</name>
</gene>
<evidence type="ECO:0000313" key="3">
    <source>
        <dbReference type="Proteomes" id="UP000744769"/>
    </source>
</evidence>
<dbReference type="EMBL" id="JAAOIV010000007">
    <property type="protein sequence ID" value="NHN56233.1"/>
    <property type="molecule type" value="Genomic_DNA"/>
</dbReference>
<dbReference type="RefSeq" id="WP_166196800.1">
    <property type="nucleotide sequence ID" value="NZ_JAAOIV010000007.1"/>
</dbReference>
<keyword evidence="1" id="KW-0472">Membrane</keyword>
<sequence length="73" mass="7969">MGRQLPGPSREFRVYLVQAVVALGLAVAFACARAWDLTLLLLLFGILSAVLTWRAYLRSQRGVTPSGADRPPD</sequence>
<dbReference type="Proteomes" id="UP000744769">
    <property type="component" value="Unassembled WGS sequence"/>
</dbReference>
<dbReference type="PROSITE" id="PS51257">
    <property type="entry name" value="PROKAR_LIPOPROTEIN"/>
    <property type="match status" value="1"/>
</dbReference>
<protein>
    <submittedName>
        <fullName evidence="2">Uncharacterized protein</fullName>
    </submittedName>
</protein>
<accession>A0A967B2B2</accession>
<keyword evidence="1" id="KW-1133">Transmembrane helix</keyword>